<evidence type="ECO:0000313" key="3">
    <source>
        <dbReference type="Proteomes" id="UP000574133"/>
    </source>
</evidence>
<dbReference type="InterPro" id="IPR001173">
    <property type="entry name" value="Glyco_trans_2-like"/>
</dbReference>
<dbReference type="PANTHER" id="PTHR43630:SF2">
    <property type="entry name" value="GLYCOSYLTRANSFERASE"/>
    <property type="match status" value="1"/>
</dbReference>
<sequence length="635" mass="72402">MLLSLCMIVKNEEKVLGRCLDSVKGLVDEIIVVDTGSEDRTKDIARQYTRHVYDFEWVNDFAAARNESLRHATGQWILVMDADEYAAPGQQETLRKKLSGIKPNQPLGVLVKIMNFHGANGEHIHESSGPRLFTNRQGIRYREPIHEQLTSPKGEITYVADSFTLVHTGYTVQAVAEKNKGQRNMVILQSMESESKLRDPYFCFVLGNEYYNTGDLERTYSYYKKAMEQVDRSAAGWYDHLLNNISQTALKTGRFREAHQYISEGKQLWPDRVDYHCLEGTLYEGFGFYQRAEQAFQECLRIVDRSQATGKAYWLIEESYGQRVPREKLAGIAKKRGDLQQMVYHLTALLKLDRQSFASLRTLLRTLAAHDSTDSVQTFMSRMYPLSDPKNAYIMLRVSLLEGLGELAGVYWNACQEHRVPLTYEDELAFCILQKKEAQLLSDKQIESPLALLASFVYSDSRYAALASDQNGLLDKLIRQLSESGAEEQAASRSSDEYALLTQLIVQLLQYGYSGEYEQLVNRFADEELLHRLAEQLNALGYENIAVELYSILLDNNLLRGEGYKELGSYCFLNGNPQKGLQFMVEAVQLAPSIKMLGLVLENSKGLDTSEFMLQFSKWVKLDEIPMHTVELLTK</sequence>
<comment type="caution">
    <text evidence="2">The sequence shown here is derived from an EMBL/GenBank/DDBJ whole genome shotgun (WGS) entry which is preliminary data.</text>
</comment>
<dbReference type="SUPFAM" id="SSF53448">
    <property type="entry name" value="Nucleotide-diphospho-sugar transferases"/>
    <property type="match status" value="1"/>
</dbReference>
<evidence type="ECO:0000313" key="2">
    <source>
        <dbReference type="EMBL" id="MBB6677402.1"/>
    </source>
</evidence>
<dbReference type="Pfam" id="PF00535">
    <property type="entry name" value="Glycos_transf_2"/>
    <property type="match status" value="1"/>
</dbReference>
<feature type="domain" description="Glycosyltransferase 2-like" evidence="1">
    <location>
        <begin position="4"/>
        <end position="113"/>
    </location>
</feature>
<reference evidence="2 3" key="1">
    <citation type="submission" date="2020-08" db="EMBL/GenBank/DDBJ databases">
        <title>Cohnella phylogeny.</title>
        <authorList>
            <person name="Dunlap C."/>
        </authorList>
    </citation>
    <scope>NUCLEOTIDE SEQUENCE [LARGE SCALE GENOMIC DNA]</scope>
    <source>
        <strain evidence="2 3">DSM 103658</strain>
    </source>
</reference>
<dbReference type="GO" id="GO:0016740">
    <property type="term" value="F:transferase activity"/>
    <property type="evidence" value="ECO:0007669"/>
    <property type="project" value="UniProtKB-KW"/>
</dbReference>
<dbReference type="InterPro" id="IPR019734">
    <property type="entry name" value="TPR_rpt"/>
</dbReference>
<keyword evidence="3" id="KW-1185">Reference proteome</keyword>
<organism evidence="2 3">
    <name type="scientific">Cohnella lubricantis</name>
    <dbReference type="NCBI Taxonomy" id="2163172"/>
    <lineage>
        <taxon>Bacteria</taxon>
        <taxon>Bacillati</taxon>
        <taxon>Bacillota</taxon>
        <taxon>Bacilli</taxon>
        <taxon>Bacillales</taxon>
        <taxon>Paenibacillaceae</taxon>
        <taxon>Cohnella</taxon>
    </lineage>
</organism>
<name>A0A841T8Z1_9BACL</name>
<dbReference type="Gene3D" id="3.90.550.10">
    <property type="entry name" value="Spore Coat Polysaccharide Biosynthesis Protein SpsA, Chain A"/>
    <property type="match status" value="1"/>
</dbReference>
<dbReference type="AlphaFoldDB" id="A0A841T8Z1"/>
<dbReference type="Gene3D" id="1.25.40.10">
    <property type="entry name" value="Tetratricopeptide repeat domain"/>
    <property type="match status" value="1"/>
</dbReference>
<dbReference type="SUPFAM" id="SSF48452">
    <property type="entry name" value="TPR-like"/>
    <property type="match status" value="1"/>
</dbReference>
<dbReference type="CDD" id="cd02511">
    <property type="entry name" value="Beta4Glucosyltransferase"/>
    <property type="match status" value="1"/>
</dbReference>
<evidence type="ECO:0000259" key="1">
    <source>
        <dbReference type="Pfam" id="PF00535"/>
    </source>
</evidence>
<dbReference type="RefSeq" id="WP_185178681.1">
    <property type="nucleotide sequence ID" value="NZ_CBCSEP010000003.1"/>
</dbReference>
<dbReference type="EMBL" id="JACJVN010000031">
    <property type="protein sequence ID" value="MBB6677402.1"/>
    <property type="molecule type" value="Genomic_DNA"/>
</dbReference>
<gene>
    <name evidence="2" type="ORF">H4Q31_08710</name>
</gene>
<keyword evidence="2" id="KW-0808">Transferase</keyword>
<dbReference type="PANTHER" id="PTHR43630">
    <property type="entry name" value="POLY-BETA-1,6-N-ACETYL-D-GLUCOSAMINE SYNTHASE"/>
    <property type="match status" value="1"/>
</dbReference>
<dbReference type="Proteomes" id="UP000574133">
    <property type="component" value="Unassembled WGS sequence"/>
</dbReference>
<protein>
    <submittedName>
        <fullName evidence="2">Glycosyltransferase</fullName>
    </submittedName>
</protein>
<accession>A0A841T8Z1</accession>
<proteinExistence type="predicted"/>
<dbReference type="InterPro" id="IPR029044">
    <property type="entry name" value="Nucleotide-diphossugar_trans"/>
</dbReference>
<dbReference type="InterPro" id="IPR011990">
    <property type="entry name" value="TPR-like_helical_dom_sf"/>
</dbReference>
<dbReference type="SMART" id="SM00028">
    <property type="entry name" value="TPR"/>
    <property type="match status" value="3"/>
</dbReference>